<dbReference type="EMBL" id="KN819413">
    <property type="protein sequence ID" value="KIJ10207.1"/>
    <property type="molecule type" value="Genomic_DNA"/>
</dbReference>
<keyword evidence="3" id="KW-1185">Reference proteome</keyword>
<evidence type="ECO:0000313" key="2">
    <source>
        <dbReference type="EMBL" id="KIJ10207.1"/>
    </source>
</evidence>
<sequence length="308" mass="36433">MSKHVIIIHGDLLTKERMDSIHESRTIEATAKRRFDFAVFIPGLFHFKMACVDALWRIWVQPKEGRTDFASKPGFRRMHDVVHHDLWASILNCWEIEVSKQNGSWDTLEAFAKSKPSWELIVKMSEAIVEKYIATTGNLSQARAKQPKERDKHFKNQALRNRDELLYVDLCHAMNSGDIWRVEASVLPWIYIFRATGKHKYAYQMTRFMIYMRYVYPNNLRQIIQMNWFCNPTGKPFKFRAVDWLVERNNLYTKVIFAGKGSNRTIEHILKESPLIELYWQCHILMENAFYIQGRTINHSKPDMTKTL</sequence>
<dbReference type="InterPro" id="IPR046496">
    <property type="entry name" value="DUF6589"/>
</dbReference>
<gene>
    <name evidence="2" type="ORF">PAXINDRAFT_164292</name>
</gene>
<proteinExistence type="predicted"/>
<dbReference type="Proteomes" id="UP000053647">
    <property type="component" value="Unassembled WGS sequence"/>
</dbReference>
<organism evidence="2 3">
    <name type="scientific">Paxillus involutus ATCC 200175</name>
    <dbReference type="NCBI Taxonomy" id="664439"/>
    <lineage>
        <taxon>Eukaryota</taxon>
        <taxon>Fungi</taxon>
        <taxon>Dikarya</taxon>
        <taxon>Basidiomycota</taxon>
        <taxon>Agaricomycotina</taxon>
        <taxon>Agaricomycetes</taxon>
        <taxon>Agaricomycetidae</taxon>
        <taxon>Boletales</taxon>
        <taxon>Paxilineae</taxon>
        <taxon>Paxillaceae</taxon>
        <taxon>Paxillus</taxon>
    </lineage>
</organism>
<evidence type="ECO:0000313" key="3">
    <source>
        <dbReference type="Proteomes" id="UP000053647"/>
    </source>
</evidence>
<name>A0A0C9TR34_PAXIN</name>
<accession>A0A0C9TR34</accession>
<dbReference type="HOGENOM" id="CLU_009487_6_1_1"/>
<dbReference type="AlphaFoldDB" id="A0A0C9TR34"/>
<protein>
    <recommendedName>
        <fullName evidence="1">DUF6589 domain-containing protein</fullName>
    </recommendedName>
</protein>
<evidence type="ECO:0000259" key="1">
    <source>
        <dbReference type="Pfam" id="PF20231"/>
    </source>
</evidence>
<dbReference type="Pfam" id="PF20231">
    <property type="entry name" value="DUF6589"/>
    <property type="match status" value="1"/>
</dbReference>
<reference evidence="3" key="2">
    <citation type="submission" date="2015-01" db="EMBL/GenBank/DDBJ databases">
        <title>Evolutionary Origins and Diversification of the Mycorrhizal Mutualists.</title>
        <authorList>
            <consortium name="DOE Joint Genome Institute"/>
            <consortium name="Mycorrhizal Genomics Consortium"/>
            <person name="Kohler A."/>
            <person name="Kuo A."/>
            <person name="Nagy L.G."/>
            <person name="Floudas D."/>
            <person name="Copeland A."/>
            <person name="Barry K.W."/>
            <person name="Cichocki N."/>
            <person name="Veneault-Fourrey C."/>
            <person name="LaButti K."/>
            <person name="Lindquist E.A."/>
            <person name="Lipzen A."/>
            <person name="Lundell T."/>
            <person name="Morin E."/>
            <person name="Murat C."/>
            <person name="Riley R."/>
            <person name="Ohm R."/>
            <person name="Sun H."/>
            <person name="Tunlid A."/>
            <person name="Henrissat B."/>
            <person name="Grigoriev I.V."/>
            <person name="Hibbett D.S."/>
            <person name="Martin F."/>
        </authorList>
    </citation>
    <scope>NUCLEOTIDE SEQUENCE [LARGE SCALE GENOMIC DNA]</scope>
    <source>
        <strain evidence="3">ATCC 200175</strain>
    </source>
</reference>
<feature type="domain" description="DUF6589" evidence="1">
    <location>
        <begin position="3"/>
        <end position="299"/>
    </location>
</feature>
<reference evidence="2 3" key="1">
    <citation type="submission" date="2014-06" db="EMBL/GenBank/DDBJ databases">
        <authorList>
            <consortium name="DOE Joint Genome Institute"/>
            <person name="Kuo A."/>
            <person name="Kohler A."/>
            <person name="Nagy L.G."/>
            <person name="Floudas D."/>
            <person name="Copeland A."/>
            <person name="Barry K.W."/>
            <person name="Cichocki N."/>
            <person name="Veneault-Fourrey C."/>
            <person name="LaButti K."/>
            <person name="Lindquist E.A."/>
            <person name="Lipzen A."/>
            <person name="Lundell T."/>
            <person name="Morin E."/>
            <person name="Murat C."/>
            <person name="Sun H."/>
            <person name="Tunlid A."/>
            <person name="Henrissat B."/>
            <person name="Grigoriev I.V."/>
            <person name="Hibbett D.S."/>
            <person name="Martin F."/>
            <person name="Nordberg H.P."/>
            <person name="Cantor M.N."/>
            <person name="Hua S.X."/>
        </authorList>
    </citation>
    <scope>NUCLEOTIDE SEQUENCE [LARGE SCALE GENOMIC DNA]</scope>
    <source>
        <strain evidence="2 3">ATCC 200175</strain>
    </source>
</reference>
<dbReference type="OrthoDB" id="4743193at2759"/>